<dbReference type="PANTHER" id="PTHR22809">
    <property type="entry name" value="METHYLTRANSFERASE-RELATED"/>
    <property type="match status" value="1"/>
</dbReference>
<feature type="compositionally biased region" description="Low complexity" evidence="5">
    <location>
        <begin position="168"/>
        <end position="183"/>
    </location>
</feature>
<dbReference type="InterPro" id="IPR029063">
    <property type="entry name" value="SAM-dependent_MTases_sf"/>
</dbReference>
<organism evidence="6 7">
    <name type="scientific">Chlorella ohadii</name>
    <dbReference type="NCBI Taxonomy" id="2649997"/>
    <lineage>
        <taxon>Eukaryota</taxon>
        <taxon>Viridiplantae</taxon>
        <taxon>Chlorophyta</taxon>
        <taxon>core chlorophytes</taxon>
        <taxon>Trebouxiophyceae</taxon>
        <taxon>Chlorellales</taxon>
        <taxon>Chlorellaceae</taxon>
        <taxon>Chlorella clade</taxon>
        <taxon>Chlorella</taxon>
    </lineage>
</organism>
<evidence type="ECO:0000313" key="6">
    <source>
        <dbReference type="EMBL" id="KAI7838547.1"/>
    </source>
</evidence>
<evidence type="ECO:0000256" key="3">
    <source>
        <dbReference type="ARBA" id="ARBA00022679"/>
    </source>
</evidence>
<sequence>MDLQQQLQEAADGQAAADGNSGMSQGSGGSSSASRTGHSTDEDAVGAGRVEEEGEEESWERFHAQHSQARFFKEKRYLILEFPSLAITDPPQHIAEIGCGCGSALLPVLKANPTCRVTGCDISPTALRLLGRAAEQAGVDAGRIRTFVLDAASFSDGFSSGGKGSCEGPSSSTSGTSAGSLGSSNSNLSGSPLAGLEADSCLLVFTLSALAPEDQPALLAHAYAALRPGGLLLFRDYGLYDMAQLRFPGTQLLGDCLYRRSEGTLAYFFSTQAIASLAEAAGFETLECEYARVQLRNRKNGAAMRRVFVHGVFRKPLGAPASPVSPAA</sequence>
<proteinExistence type="inferred from homology"/>
<protein>
    <recommendedName>
        <fullName evidence="4">tRNA N(3)-methylcytidine methyltransferase</fullName>
        <ecNumber evidence="4">2.1.1.-</ecNumber>
    </recommendedName>
</protein>
<feature type="region of interest" description="Disordered" evidence="5">
    <location>
        <begin position="1"/>
        <end position="63"/>
    </location>
</feature>
<comment type="caution">
    <text evidence="6">The sequence shown here is derived from an EMBL/GenBank/DDBJ whole genome shotgun (WGS) entry which is preliminary data.</text>
</comment>
<dbReference type="GO" id="GO:0008173">
    <property type="term" value="F:RNA methyltransferase activity"/>
    <property type="evidence" value="ECO:0007669"/>
    <property type="project" value="UniProtKB-ARBA"/>
</dbReference>
<keyword evidence="7" id="KW-1185">Reference proteome</keyword>
<evidence type="ECO:0000313" key="7">
    <source>
        <dbReference type="Proteomes" id="UP001205105"/>
    </source>
</evidence>
<name>A0AAD5DI96_9CHLO</name>
<dbReference type="Pfam" id="PF13489">
    <property type="entry name" value="Methyltransf_23"/>
    <property type="match status" value="1"/>
</dbReference>
<accession>A0AAD5DI96</accession>
<dbReference type="GO" id="GO:0008757">
    <property type="term" value="F:S-adenosylmethionine-dependent methyltransferase activity"/>
    <property type="evidence" value="ECO:0007669"/>
    <property type="project" value="UniProtKB-ARBA"/>
</dbReference>
<gene>
    <name evidence="6" type="ORF">COHA_007690</name>
</gene>
<comment type="similarity">
    <text evidence="1 4">Belongs to the methyltransferase superfamily. METL family.</text>
</comment>
<dbReference type="SUPFAM" id="SSF53335">
    <property type="entry name" value="S-adenosyl-L-methionine-dependent methyltransferases"/>
    <property type="match status" value="1"/>
</dbReference>
<evidence type="ECO:0000256" key="1">
    <source>
        <dbReference type="ARBA" id="ARBA00009725"/>
    </source>
</evidence>
<dbReference type="PANTHER" id="PTHR22809:SF14">
    <property type="entry name" value="TRNA N(3)-METHYLCYTIDINE METHYLTRANSFERASE"/>
    <property type="match status" value="1"/>
</dbReference>
<dbReference type="Gene3D" id="3.40.50.150">
    <property type="entry name" value="Vaccinia Virus protein VP39"/>
    <property type="match status" value="1"/>
</dbReference>
<dbReference type="Proteomes" id="UP001205105">
    <property type="component" value="Unassembled WGS sequence"/>
</dbReference>
<dbReference type="CDD" id="cd02440">
    <property type="entry name" value="AdoMet_MTases"/>
    <property type="match status" value="1"/>
</dbReference>
<evidence type="ECO:0000256" key="4">
    <source>
        <dbReference type="PIRNR" id="PIRNR037755"/>
    </source>
</evidence>
<reference evidence="6" key="1">
    <citation type="submission" date="2020-11" db="EMBL/GenBank/DDBJ databases">
        <title>Chlorella ohadii genome sequencing and assembly.</title>
        <authorList>
            <person name="Murik O."/>
            <person name="Treves H."/>
            <person name="Kedem I."/>
            <person name="Shotland Y."/>
            <person name="Kaplan A."/>
        </authorList>
    </citation>
    <scope>NUCLEOTIDE SEQUENCE</scope>
    <source>
        <strain evidence="6">1</strain>
    </source>
</reference>
<keyword evidence="3 4" id="KW-0808">Transferase</keyword>
<comment type="function">
    <text evidence="4">S-adenosyl-L-methionine-dependent methyltransferase.</text>
</comment>
<evidence type="ECO:0000256" key="2">
    <source>
        <dbReference type="ARBA" id="ARBA00022603"/>
    </source>
</evidence>
<dbReference type="EC" id="2.1.1.-" evidence="4"/>
<dbReference type="GO" id="GO:0032259">
    <property type="term" value="P:methylation"/>
    <property type="evidence" value="ECO:0007669"/>
    <property type="project" value="UniProtKB-KW"/>
</dbReference>
<dbReference type="AlphaFoldDB" id="A0AAD5DI96"/>
<keyword evidence="2 4" id="KW-0489">Methyltransferase</keyword>
<evidence type="ECO:0000256" key="5">
    <source>
        <dbReference type="SAM" id="MobiDB-lite"/>
    </source>
</evidence>
<feature type="region of interest" description="Disordered" evidence="5">
    <location>
        <begin position="158"/>
        <end position="183"/>
    </location>
</feature>
<dbReference type="PIRSF" id="PIRSF037755">
    <property type="entry name" value="Mettl2_prd"/>
    <property type="match status" value="1"/>
</dbReference>
<dbReference type="EMBL" id="JADXDR010000124">
    <property type="protein sequence ID" value="KAI7838547.1"/>
    <property type="molecule type" value="Genomic_DNA"/>
</dbReference>
<dbReference type="InterPro" id="IPR026113">
    <property type="entry name" value="METTL2/6/8-like"/>
</dbReference>
<feature type="compositionally biased region" description="Low complexity" evidence="5">
    <location>
        <begin position="1"/>
        <end position="37"/>
    </location>
</feature>